<organism evidence="1 2">
    <name type="scientific">Acinetobacter venetianus</name>
    <dbReference type="NCBI Taxonomy" id="52133"/>
    <lineage>
        <taxon>Bacteria</taxon>
        <taxon>Pseudomonadati</taxon>
        <taxon>Pseudomonadota</taxon>
        <taxon>Gammaproteobacteria</taxon>
        <taxon>Moraxellales</taxon>
        <taxon>Moraxellaceae</taxon>
        <taxon>Acinetobacter</taxon>
    </lineage>
</organism>
<evidence type="ECO:0000313" key="2">
    <source>
        <dbReference type="Proteomes" id="UP000075680"/>
    </source>
</evidence>
<gene>
    <name evidence="1" type="ORF">AVENLUH5627_01220</name>
</gene>
<sequence>MQFKIIAAQDLNQQARQQIAELCFTTFDEDPWSQYAFMQTAVHMVGILDDKIVSHALWTDRIFTLNDCICIKTAYVEYVTTNEICEGKGWHHNY</sequence>
<dbReference type="AlphaFoldDB" id="A0A150HVX8"/>
<dbReference type="PATRIC" id="fig|52133.18.peg.1267"/>
<dbReference type="Proteomes" id="UP000075680">
    <property type="component" value="Unassembled WGS sequence"/>
</dbReference>
<protein>
    <submittedName>
        <fullName evidence="1">Uncharacterized protein</fullName>
    </submittedName>
</protein>
<comment type="caution">
    <text evidence="1">The sequence shown here is derived from an EMBL/GenBank/DDBJ whole genome shotgun (WGS) entry which is preliminary data.</text>
</comment>
<name>A0A150HVX8_9GAMM</name>
<reference evidence="1 2" key="1">
    <citation type="journal article" date="2016" name="Sci. Rep.">
        <title>Genomic and phenotypic characterization of the species Acinetobacter venetianus.</title>
        <authorList>
            <person name="Fondi M."/>
            <person name="Maida I."/>
            <person name="Perrin E."/>
            <person name="Orlandini V."/>
            <person name="La Torre L."/>
            <person name="Bosi E."/>
            <person name="Negroni A."/>
            <person name="Zanaroli G."/>
            <person name="Fava F."/>
            <person name="Decorosi F."/>
            <person name="Giovannetti L."/>
            <person name="Viti C."/>
            <person name="Vaneechoutte M."/>
            <person name="Dijkshoorn L."/>
            <person name="Fani R."/>
        </authorList>
    </citation>
    <scope>NUCLEOTIDE SEQUENCE [LARGE SCALE GENOMIC DNA]</scope>
    <source>
        <strain evidence="1 2">LUH5627</strain>
    </source>
</reference>
<dbReference type="EMBL" id="JRUE01000111">
    <property type="protein sequence ID" value="KXZ71176.1"/>
    <property type="molecule type" value="Genomic_DNA"/>
</dbReference>
<accession>A0A150HVX8</accession>
<dbReference type="Gene3D" id="3.40.630.30">
    <property type="match status" value="1"/>
</dbReference>
<proteinExistence type="predicted"/>
<evidence type="ECO:0000313" key="1">
    <source>
        <dbReference type="EMBL" id="KXZ71176.1"/>
    </source>
</evidence>